<dbReference type="PANTHER" id="PTHR43194:SF2">
    <property type="entry name" value="PEROXISOMAL MEMBRANE PROTEIN LPX1"/>
    <property type="match status" value="1"/>
</dbReference>
<dbReference type="GO" id="GO:0016787">
    <property type="term" value="F:hydrolase activity"/>
    <property type="evidence" value="ECO:0007669"/>
    <property type="project" value="UniProtKB-KW"/>
</dbReference>
<dbReference type="InterPro" id="IPR000073">
    <property type="entry name" value="AB_hydrolase_1"/>
</dbReference>
<dbReference type="InterPro" id="IPR029058">
    <property type="entry name" value="AB_hydrolase_fold"/>
</dbReference>
<dbReference type="InterPro" id="IPR050228">
    <property type="entry name" value="Carboxylesterase_BioH"/>
</dbReference>
<keyword evidence="3" id="KW-1185">Reference proteome</keyword>
<dbReference type="Pfam" id="PF12697">
    <property type="entry name" value="Abhydrolase_6"/>
    <property type="match status" value="1"/>
</dbReference>
<evidence type="ECO:0000313" key="2">
    <source>
        <dbReference type="EMBL" id="GAA4312091.1"/>
    </source>
</evidence>
<protein>
    <submittedName>
        <fullName evidence="2">Alpha/beta hydrolase</fullName>
    </submittedName>
</protein>
<reference evidence="3" key="1">
    <citation type="journal article" date="2019" name="Int. J. Syst. Evol. Microbiol.">
        <title>The Global Catalogue of Microorganisms (GCM) 10K type strain sequencing project: providing services to taxonomists for standard genome sequencing and annotation.</title>
        <authorList>
            <consortium name="The Broad Institute Genomics Platform"/>
            <consortium name="The Broad Institute Genome Sequencing Center for Infectious Disease"/>
            <person name="Wu L."/>
            <person name="Ma J."/>
        </authorList>
    </citation>
    <scope>NUCLEOTIDE SEQUENCE [LARGE SCALE GENOMIC DNA]</scope>
    <source>
        <strain evidence="3">JCM 17705</strain>
    </source>
</reference>
<sequence>MYTQNKQTAATASKTIVFITGAFVGASSWDNWKLFFGANGYKTIAPAWPHKNADACTLRKRHPDAAIASQRLADLTEYYANIVQQLPEKPILIGHSMGGLITQLLVQRGLAEAGIAIHSLQPQGVMTFKYSFYKAGWGPLGFFTSAKKSYLMSFREWQYAFTNGMGYDEQKEAYYNLLTPESKLVVRDAITKAAKIDFSVPHVPLLFLAGGKDNFIPASLNYSNFKKYRDANSVTDYKEFDNANHFVLGQPEWEEKAAYILNWINTL</sequence>
<dbReference type="SUPFAM" id="SSF53474">
    <property type="entry name" value="alpha/beta-Hydrolases"/>
    <property type="match status" value="1"/>
</dbReference>
<dbReference type="PANTHER" id="PTHR43194">
    <property type="entry name" value="HYDROLASE ALPHA/BETA FOLD FAMILY"/>
    <property type="match status" value="1"/>
</dbReference>
<feature type="domain" description="AB hydrolase-1" evidence="1">
    <location>
        <begin position="16"/>
        <end position="252"/>
    </location>
</feature>
<proteinExistence type="predicted"/>
<dbReference type="Proteomes" id="UP001500582">
    <property type="component" value="Unassembled WGS sequence"/>
</dbReference>
<comment type="caution">
    <text evidence="2">The sequence shown here is derived from an EMBL/GenBank/DDBJ whole genome shotgun (WGS) entry which is preliminary data.</text>
</comment>
<organism evidence="2 3">
    <name type="scientific">Mucilaginibacter gynuensis</name>
    <dbReference type="NCBI Taxonomy" id="1302236"/>
    <lineage>
        <taxon>Bacteria</taxon>
        <taxon>Pseudomonadati</taxon>
        <taxon>Bacteroidota</taxon>
        <taxon>Sphingobacteriia</taxon>
        <taxon>Sphingobacteriales</taxon>
        <taxon>Sphingobacteriaceae</taxon>
        <taxon>Mucilaginibacter</taxon>
    </lineage>
</organism>
<accession>A0ABP8FW56</accession>
<gene>
    <name evidence="2" type="ORF">GCM10023149_07320</name>
</gene>
<keyword evidence="2" id="KW-0378">Hydrolase</keyword>
<dbReference type="EMBL" id="BAABFT010000002">
    <property type="protein sequence ID" value="GAA4312091.1"/>
    <property type="molecule type" value="Genomic_DNA"/>
</dbReference>
<evidence type="ECO:0000313" key="3">
    <source>
        <dbReference type="Proteomes" id="UP001500582"/>
    </source>
</evidence>
<dbReference type="RefSeq" id="WP_345209643.1">
    <property type="nucleotide sequence ID" value="NZ_BAABFT010000002.1"/>
</dbReference>
<evidence type="ECO:0000259" key="1">
    <source>
        <dbReference type="Pfam" id="PF12697"/>
    </source>
</evidence>
<name>A0ABP8FW56_9SPHI</name>
<dbReference type="Gene3D" id="3.40.50.1820">
    <property type="entry name" value="alpha/beta hydrolase"/>
    <property type="match status" value="1"/>
</dbReference>